<reference evidence="6 7" key="1">
    <citation type="submission" date="2018-04" db="EMBL/GenBank/DDBJ databases">
        <title>Genomic Encyclopedia of Type Strains, Phase IV (KMG-IV): sequencing the most valuable type-strain genomes for metagenomic binning, comparative biology and taxonomic classification.</title>
        <authorList>
            <person name="Goeker M."/>
        </authorList>
    </citation>
    <scope>NUCLEOTIDE SEQUENCE [LARGE SCALE GENOMIC DNA]</scope>
    <source>
        <strain evidence="6 7">DSM 45771</strain>
    </source>
</reference>
<sequence length="196" mass="20497">MAGVREEQRARTRRALVERARALFATRGYADVGLAEIVAAAGVTKGALYHQFEGKTGLFRAVLAEVADEVAGAVVAAAEAHDDPWAQLLAGCRAFLVASTDPAVARIALVDGPAVLGWAQWRALDEATSGRHLVEALETLVAHGVLSPRPVAPLAHLLGGAMNEAALWLAGTAEAERPAALETVWGELAALLDALR</sequence>
<keyword evidence="7" id="KW-1185">Reference proteome</keyword>
<dbReference type="Pfam" id="PF21351">
    <property type="entry name" value="TetR_C_41"/>
    <property type="match status" value="1"/>
</dbReference>
<protein>
    <submittedName>
        <fullName evidence="6">TetR family transcriptional regulator</fullName>
    </submittedName>
</protein>
<keyword evidence="1" id="KW-0805">Transcription regulation</keyword>
<dbReference type="OrthoDB" id="9805134at2"/>
<dbReference type="SUPFAM" id="SSF46689">
    <property type="entry name" value="Homeodomain-like"/>
    <property type="match status" value="1"/>
</dbReference>
<dbReference type="Pfam" id="PF00440">
    <property type="entry name" value="TetR_N"/>
    <property type="match status" value="1"/>
</dbReference>
<comment type="caution">
    <text evidence="6">The sequence shown here is derived from an EMBL/GenBank/DDBJ whole genome shotgun (WGS) entry which is preliminary data.</text>
</comment>
<organism evidence="6 7">
    <name type="scientific">Actinomycetospora cinnamomea</name>
    <dbReference type="NCBI Taxonomy" id="663609"/>
    <lineage>
        <taxon>Bacteria</taxon>
        <taxon>Bacillati</taxon>
        <taxon>Actinomycetota</taxon>
        <taxon>Actinomycetes</taxon>
        <taxon>Pseudonocardiales</taxon>
        <taxon>Pseudonocardiaceae</taxon>
        <taxon>Actinomycetospora</taxon>
    </lineage>
</organism>
<evidence type="ECO:0000313" key="7">
    <source>
        <dbReference type="Proteomes" id="UP000245639"/>
    </source>
</evidence>
<dbReference type="PANTHER" id="PTHR47506:SF3">
    <property type="entry name" value="HTH-TYPE TRANSCRIPTIONAL REGULATOR LMRA"/>
    <property type="match status" value="1"/>
</dbReference>
<dbReference type="EMBL" id="QEKW01000025">
    <property type="protein sequence ID" value="PVY97311.1"/>
    <property type="molecule type" value="Genomic_DNA"/>
</dbReference>
<dbReference type="Proteomes" id="UP000245639">
    <property type="component" value="Unassembled WGS sequence"/>
</dbReference>
<evidence type="ECO:0000256" key="4">
    <source>
        <dbReference type="PROSITE-ProRule" id="PRU00335"/>
    </source>
</evidence>
<feature type="domain" description="HTH tetR-type" evidence="5">
    <location>
        <begin position="10"/>
        <end position="70"/>
    </location>
</feature>
<dbReference type="RefSeq" id="WP_116711149.1">
    <property type="nucleotide sequence ID" value="NZ_QEKW01000025.1"/>
</dbReference>
<evidence type="ECO:0000256" key="1">
    <source>
        <dbReference type="ARBA" id="ARBA00023015"/>
    </source>
</evidence>
<evidence type="ECO:0000256" key="2">
    <source>
        <dbReference type="ARBA" id="ARBA00023125"/>
    </source>
</evidence>
<feature type="DNA-binding region" description="H-T-H motif" evidence="4">
    <location>
        <begin position="33"/>
        <end position="52"/>
    </location>
</feature>
<dbReference type="InterPro" id="IPR001647">
    <property type="entry name" value="HTH_TetR"/>
</dbReference>
<dbReference type="PROSITE" id="PS50977">
    <property type="entry name" value="HTH_TETR_2"/>
    <property type="match status" value="1"/>
</dbReference>
<dbReference type="InterPro" id="IPR049484">
    <property type="entry name" value="Rv0078-like_C"/>
</dbReference>
<name>A0A2U1EBJ4_9PSEU</name>
<accession>A0A2U1EBJ4</accession>
<dbReference type="PRINTS" id="PR00455">
    <property type="entry name" value="HTHTETR"/>
</dbReference>
<evidence type="ECO:0000256" key="3">
    <source>
        <dbReference type="ARBA" id="ARBA00023163"/>
    </source>
</evidence>
<proteinExistence type="predicted"/>
<keyword evidence="2 4" id="KW-0238">DNA-binding</keyword>
<evidence type="ECO:0000259" key="5">
    <source>
        <dbReference type="PROSITE" id="PS50977"/>
    </source>
</evidence>
<gene>
    <name evidence="6" type="ORF">C8D89_12553</name>
</gene>
<dbReference type="InterPro" id="IPR009057">
    <property type="entry name" value="Homeodomain-like_sf"/>
</dbReference>
<evidence type="ECO:0000313" key="6">
    <source>
        <dbReference type="EMBL" id="PVY97311.1"/>
    </source>
</evidence>
<dbReference type="GO" id="GO:0003677">
    <property type="term" value="F:DNA binding"/>
    <property type="evidence" value="ECO:0007669"/>
    <property type="project" value="UniProtKB-UniRule"/>
</dbReference>
<dbReference type="Gene3D" id="1.10.357.10">
    <property type="entry name" value="Tetracycline Repressor, domain 2"/>
    <property type="match status" value="1"/>
</dbReference>
<dbReference type="PANTHER" id="PTHR47506">
    <property type="entry name" value="TRANSCRIPTIONAL REGULATORY PROTEIN"/>
    <property type="match status" value="1"/>
</dbReference>
<keyword evidence="3" id="KW-0804">Transcription</keyword>
<dbReference type="AlphaFoldDB" id="A0A2U1EBJ4"/>